<name>A0A4Y2WAX2_ARAVE</name>
<sequence length="79" mass="9351">LADQFTKTKPKDEIIYKNFGNYAFSKDLWKLKTIEAKNNMELQNLSTNRALITRHPEWGMHVLQEVQRNQAIDMDKTKI</sequence>
<dbReference type="AlphaFoldDB" id="A0A4Y2WAX2"/>
<keyword evidence="2" id="KW-1185">Reference proteome</keyword>
<comment type="caution">
    <text evidence="1">The sequence shown here is derived from an EMBL/GenBank/DDBJ whole genome shotgun (WGS) entry which is preliminary data.</text>
</comment>
<accession>A0A4Y2WAX2</accession>
<reference evidence="1 2" key="1">
    <citation type="journal article" date="2019" name="Sci. Rep.">
        <title>Orb-weaving spider Araneus ventricosus genome elucidates the spidroin gene catalogue.</title>
        <authorList>
            <person name="Kono N."/>
            <person name="Nakamura H."/>
            <person name="Ohtoshi R."/>
            <person name="Moran D.A.P."/>
            <person name="Shinohara A."/>
            <person name="Yoshida Y."/>
            <person name="Fujiwara M."/>
            <person name="Mori M."/>
            <person name="Tomita M."/>
            <person name="Arakawa K."/>
        </authorList>
    </citation>
    <scope>NUCLEOTIDE SEQUENCE [LARGE SCALE GENOMIC DNA]</scope>
</reference>
<feature type="non-terminal residue" evidence="1">
    <location>
        <position position="1"/>
    </location>
</feature>
<proteinExistence type="predicted"/>
<dbReference type="Proteomes" id="UP000499080">
    <property type="component" value="Unassembled WGS sequence"/>
</dbReference>
<organism evidence="1 2">
    <name type="scientific">Araneus ventricosus</name>
    <name type="common">Orbweaver spider</name>
    <name type="synonym">Epeira ventricosa</name>
    <dbReference type="NCBI Taxonomy" id="182803"/>
    <lineage>
        <taxon>Eukaryota</taxon>
        <taxon>Metazoa</taxon>
        <taxon>Ecdysozoa</taxon>
        <taxon>Arthropoda</taxon>
        <taxon>Chelicerata</taxon>
        <taxon>Arachnida</taxon>
        <taxon>Araneae</taxon>
        <taxon>Araneomorphae</taxon>
        <taxon>Entelegynae</taxon>
        <taxon>Araneoidea</taxon>
        <taxon>Araneidae</taxon>
        <taxon>Araneus</taxon>
    </lineage>
</organism>
<dbReference type="EMBL" id="BGPR01058477">
    <property type="protein sequence ID" value="GBO34635.1"/>
    <property type="molecule type" value="Genomic_DNA"/>
</dbReference>
<evidence type="ECO:0000313" key="1">
    <source>
        <dbReference type="EMBL" id="GBO34635.1"/>
    </source>
</evidence>
<gene>
    <name evidence="1" type="ORF">AVEN_271301_1</name>
</gene>
<protein>
    <submittedName>
        <fullName evidence="1">Uncharacterized protein</fullName>
    </submittedName>
</protein>
<evidence type="ECO:0000313" key="2">
    <source>
        <dbReference type="Proteomes" id="UP000499080"/>
    </source>
</evidence>